<dbReference type="InterPro" id="IPR029052">
    <property type="entry name" value="Metallo-depent_PP-like"/>
</dbReference>
<evidence type="ECO:0000256" key="5">
    <source>
        <dbReference type="ARBA" id="ARBA00022723"/>
    </source>
</evidence>
<dbReference type="GO" id="GO:0006506">
    <property type="term" value="P:GPI anchor biosynthetic process"/>
    <property type="evidence" value="ECO:0007669"/>
    <property type="project" value="InterPro"/>
</dbReference>
<evidence type="ECO:0000256" key="3">
    <source>
        <dbReference type="ARBA" id="ARBA00008895"/>
    </source>
</evidence>
<evidence type="ECO:0000313" key="12">
    <source>
        <dbReference type="Proteomes" id="UP000694867"/>
    </source>
</evidence>
<keyword evidence="4 10" id="KW-0812">Transmembrane</keyword>
<name>A0AAJ6QPH3_9ACAR</name>
<proteinExistence type="inferred from homology"/>
<dbReference type="GO" id="GO:0016020">
    <property type="term" value="C:membrane"/>
    <property type="evidence" value="ECO:0007669"/>
    <property type="project" value="UniProtKB-SubCell"/>
</dbReference>
<evidence type="ECO:0000256" key="2">
    <source>
        <dbReference type="ARBA" id="ARBA00004141"/>
    </source>
</evidence>
<evidence type="ECO:0000256" key="10">
    <source>
        <dbReference type="SAM" id="Phobius"/>
    </source>
</evidence>
<evidence type="ECO:0000256" key="1">
    <source>
        <dbReference type="ARBA" id="ARBA00001936"/>
    </source>
</evidence>
<organism evidence="12 13">
    <name type="scientific">Galendromus occidentalis</name>
    <name type="common">western predatory mite</name>
    <dbReference type="NCBI Taxonomy" id="34638"/>
    <lineage>
        <taxon>Eukaryota</taxon>
        <taxon>Metazoa</taxon>
        <taxon>Ecdysozoa</taxon>
        <taxon>Arthropoda</taxon>
        <taxon>Chelicerata</taxon>
        <taxon>Arachnida</taxon>
        <taxon>Acari</taxon>
        <taxon>Parasitiformes</taxon>
        <taxon>Mesostigmata</taxon>
        <taxon>Gamasina</taxon>
        <taxon>Phytoseioidea</taxon>
        <taxon>Phytoseiidae</taxon>
        <taxon>Typhlodrominae</taxon>
        <taxon>Galendromus</taxon>
    </lineage>
</organism>
<keyword evidence="5" id="KW-0479">Metal-binding</keyword>
<comment type="cofactor">
    <cofactor evidence="1">
        <name>Mn(2+)</name>
        <dbReference type="ChEBI" id="CHEBI:29035"/>
    </cofactor>
</comment>
<dbReference type="CTD" id="34116"/>
<evidence type="ECO:0000259" key="11">
    <source>
        <dbReference type="Pfam" id="PF00149"/>
    </source>
</evidence>
<dbReference type="InterPro" id="IPR033308">
    <property type="entry name" value="PGAP5/Cdc1/Ted1"/>
</dbReference>
<comment type="similarity">
    <text evidence="3">Belongs to the metallophosphoesterase superfamily. MPPE1 family.</text>
</comment>
<accession>A0AAJ6QPH3</accession>
<dbReference type="PANTHER" id="PTHR13315:SF0">
    <property type="entry name" value="METALLOPHOSPHOESTERASE 1"/>
    <property type="match status" value="1"/>
</dbReference>
<feature type="transmembrane region" description="Helical" evidence="10">
    <location>
        <begin position="372"/>
        <end position="390"/>
    </location>
</feature>
<keyword evidence="8 10" id="KW-0472">Membrane</keyword>
<dbReference type="KEGG" id="goe:100899453"/>
<keyword evidence="9" id="KW-0464">Manganese</keyword>
<gene>
    <name evidence="13" type="primary">LOC100899453</name>
</gene>
<dbReference type="SUPFAM" id="SSF56300">
    <property type="entry name" value="Metallo-dependent phosphatases"/>
    <property type="match status" value="1"/>
</dbReference>
<keyword evidence="7 10" id="KW-1133">Transmembrane helix</keyword>
<dbReference type="Pfam" id="PF00149">
    <property type="entry name" value="Metallophos"/>
    <property type="match status" value="1"/>
</dbReference>
<dbReference type="PANTHER" id="PTHR13315">
    <property type="entry name" value="METALLO PHOSPHOESTERASE RELATED"/>
    <property type="match status" value="1"/>
</dbReference>
<dbReference type="GO" id="GO:0046872">
    <property type="term" value="F:metal ion binding"/>
    <property type="evidence" value="ECO:0007669"/>
    <property type="project" value="UniProtKB-KW"/>
</dbReference>
<dbReference type="GeneID" id="100899453"/>
<protein>
    <submittedName>
        <fullName evidence="13">Metallophosphoesterase 1</fullName>
    </submittedName>
</protein>
<feature type="transmembrane region" description="Helical" evidence="10">
    <location>
        <begin position="21"/>
        <end position="47"/>
    </location>
</feature>
<dbReference type="Proteomes" id="UP000694867">
    <property type="component" value="Unplaced"/>
</dbReference>
<evidence type="ECO:0000313" key="13">
    <source>
        <dbReference type="RefSeq" id="XP_003739778.1"/>
    </source>
</evidence>
<dbReference type="RefSeq" id="XP_003739778.1">
    <property type="nucleotide sequence ID" value="XM_003739730.2"/>
</dbReference>
<evidence type="ECO:0000256" key="6">
    <source>
        <dbReference type="ARBA" id="ARBA00022801"/>
    </source>
</evidence>
<reference evidence="13" key="1">
    <citation type="submission" date="2025-08" db="UniProtKB">
        <authorList>
            <consortium name="RefSeq"/>
        </authorList>
    </citation>
    <scope>IDENTIFICATION</scope>
</reference>
<evidence type="ECO:0000256" key="4">
    <source>
        <dbReference type="ARBA" id="ARBA00022692"/>
    </source>
</evidence>
<feature type="domain" description="Calcineurin-like phosphoesterase" evidence="11">
    <location>
        <begin position="75"/>
        <end position="319"/>
    </location>
</feature>
<evidence type="ECO:0000256" key="8">
    <source>
        <dbReference type="ARBA" id="ARBA00023136"/>
    </source>
</evidence>
<evidence type="ECO:0000256" key="7">
    <source>
        <dbReference type="ARBA" id="ARBA00022989"/>
    </source>
</evidence>
<dbReference type="GO" id="GO:0016787">
    <property type="term" value="F:hydrolase activity"/>
    <property type="evidence" value="ECO:0007669"/>
    <property type="project" value="UniProtKB-KW"/>
</dbReference>
<dbReference type="AlphaFoldDB" id="A0AAJ6QPH3"/>
<keyword evidence="6" id="KW-0378">Hydrolase</keyword>
<dbReference type="Gene3D" id="3.60.21.10">
    <property type="match status" value="1"/>
</dbReference>
<keyword evidence="12" id="KW-1185">Reference proteome</keyword>
<comment type="subcellular location">
    <subcellularLocation>
        <location evidence="2">Membrane</location>
        <topology evidence="2">Multi-pass membrane protein</topology>
    </subcellularLocation>
</comment>
<sequence>MTRRNFSLPTNLLMEIQSSFWFRHLVKALLGVGIVVFFCEVVIYYLVLLQCTWPLLDNASKDAGIFSGRVNDYPLKVMMIADTHLLGPFKGHWFDKLRREWQMSRTYATAMTLHQPDVIVFLGDIFDEGQWMDNMQFNKDFQRFQTLFPKPKKSTLIVTAGNHDVGFHYKMTKSLLSRFQRLFSQSESGVEMITIKGTTFLVLNSMALDGDGCSFCASAEKDLSRFEQALNCSLMVHEKRAVDQSCEKALTQLPHYSRPVILQHFPLFRSDDSVCQERDEPLGAAIEKYRERWEVISKSMTKRLLKLNPRAVFNGHIHRSCLNVHTYEDHTTREWTLNSFSWRNTNNPSFILSVFTPDNFAVSRCFMPKESTVLFTYLVSLMGIVLWVLFRRYRWIRYQGFVKLPLQRS</sequence>
<evidence type="ECO:0000256" key="9">
    <source>
        <dbReference type="ARBA" id="ARBA00023211"/>
    </source>
</evidence>
<dbReference type="InterPro" id="IPR004843">
    <property type="entry name" value="Calcineurin-like_PHP"/>
</dbReference>